<dbReference type="EMBL" id="JAGQLH010000047">
    <property type="protein sequence ID" value="MCA9385815.1"/>
    <property type="molecule type" value="Genomic_DNA"/>
</dbReference>
<dbReference type="SUPFAM" id="SSF54814">
    <property type="entry name" value="Prokaryotic type KH domain (KH-domain type II)"/>
    <property type="match status" value="1"/>
</dbReference>
<keyword evidence="4 8" id="KW-0689">Ribosomal protein</keyword>
<dbReference type="InterPro" id="IPR009019">
    <property type="entry name" value="KH_sf_prok-type"/>
</dbReference>
<dbReference type="GO" id="GO:0003729">
    <property type="term" value="F:mRNA binding"/>
    <property type="evidence" value="ECO:0007669"/>
    <property type="project" value="UniProtKB-UniRule"/>
</dbReference>
<dbReference type="GO" id="GO:0022627">
    <property type="term" value="C:cytosolic small ribosomal subunit"/>
    <property type="evidence" value="ECO:0007669"/>
    <property type="project" value="TreeGrafter"/>
</dbReference>
<evidence type="ECO:0000256" key="3">
    <source>
        <dbReference type="ARBA" id="ARBA00022884"/>
    </source>
</evidence>
<dbReference type="InterPro" id="IPR015946">
    <property type="entry name" value="KH_dom-like_a/b"/>
</dbReference>
<keyword evidence="5 8" id="KW-0687">Ribonucleoprotein</keyword>
<evidence type="ECO:0000256" key="7">
    <source>
        <dbReference type="ARBA" id="ARBA00035257"/>
    </source>
</evidence>
<evidence type="ECO:0000259" key="9">
    <source>
        <dbReference type="PROSITE" id="PS50823"/>
    </source>
</evidence>
<dbReference type="HAMAP" id="MF_01309_B">
    <property type="entry name" value="Ribosomal_uS3_B"/>
    <property type="match status" value="1"/>
</dbReference>
<evidence type="ECO:0000256" key="2">
    <source>
        <dbReference type="ARBA" id="ARBA00022730"/>
    </source>
</evidence>
<dbReference type="FunFam" id="3.30.300.20:FF:000001">
    <property type="entry name" value="30S ribosomal protein S3"/>
    <property type="match status" value="1"/>
</dbReference>
<accession>A0A955L8W8</accession>
<evidence type="ECO:0000256" key="4">
    <source>
        <dbReference type="ARBA" id="ARBA00022980"/>
    </source>
</evidence>
<dbReference type="InterPro" id="IPR036419">
    <property type="entry name" value="Ribosomal_S3_C_sf"/>
</dbReference>
<dbReference type="GO" id="GO:0019843">
    <property type="term" value="F:rRNA binding"/>
    <property type="evidence" value="ECO:0007669"/>
    <property type="project" value="UniProtKB-UniRule"/>
</dbReference>
<dbReference type="NCBIfam" id="TIGR01009">
    <property type="entry name" value="rpsC_bact"/>
    <property type="match status" value="1"/>
</dbReference>
<dbReference type="PANTHER" id="PTHR11760">
    <property type="entry name" value="30S/40S RIBOSOMAL PROTEIN S3"/>
    <property type="match status" value="1"/>
</dbReference>
<dbReference type="CDD" id="cd02412">
    <property type="entry name" value="KH-II_30S_S3"/>
    <property type="match status" value="1"/>
</dbReference>
<proteinExistence type="inferred from homology"/>
<evidence type="ECO:0000256" key="6">
    <source>
        <dbReference type="ARBA" id="ARBA00024998"/>
    </source>
</evidence>
<keyword evidence="3 8" id="KW-0694">RNA-binding</keyword>
<name>A0A955L8W8_9BACT</name>
<reference evidence="10" key="2">
    <citation type="journal article" date="2021" name="Microbiome">
        <title>Successional dynamics and alternative stable states in a saline activated sludge microbial community over 9 years.</title>
        <authorList>
            <person name="Wang Y."/>
            <person name="Ye J."/>
            <person name="Ju F."/>
            <person name="Liu L."/>
            <person name="Boyd J.A."/>
            <person name="Deng Y."/>
            <person name="Parks D.H."/>
            <person name="Jiang X."/>
            <person name="Yin X."/>
            <person name="Woodcroft B.J."/>
            <person name="Tyson G.W."/>
            <person name="Hugenholtz P."/>
            <person name="Polz M.F."/>
            <person name="Zhang T."/>
        </authorList>
    </citation>
    <scope>NUCLEOTIDE SEQUENCE</scope>
    <source>
        <strain evidence="10">HKST-UBA11</strain>
    </source>
</reference>
<dbReference type="Gene3D" id="3.30.1140.32">
    <property type="entry name" value="Ribosomal protein S3, C-terminal domain"/>
    <property type="match status" value="1"/>
</dbReference>
<evidence type="ECO:0000256" key="5">
    <source>
        <dbReference type="ARBA" id="ARBA00023274"/>
    </source>
</evidence>
<dbReference type="InterPro" id="IPR004044">
    <property type="entry name" value="KH_dom_type_2"/>
</dbReference>
<reference evidence="10" key="1">
    <citation type="submission" date="2020-04" db="EMBL/GenBank/DDBJ databases">
        <authorList>
            <person name="Zhang T."/>
        </authorList>
    </citation>
    <scope>NUCLEOTIDE SEQUENCE</scope>
    <source>
        <strain evidence="10">HKST-UBA11</strain>
    </source>
</reference>
<comment type="subunit">
    <text evidence="8">Part of the 30S ribosomal subunit. Forms a tight complex with proteins S10 and S14.</text>
</comment>
<comment type="function">
    <text evidence="6 8">Binds the lower part of the 30S subunit head. Binds mRNA in the 70S ribosome, positioning it for translation.</text>
</comment>
<dbReference type="PANTHER" id="PTHR11760:SF19">
    <property type="entry name" value="SMALL RIBOSOMAL SUBUNIT PROTEIN US3C"/>
    <property type="match status" value="1"/>
</dbReference>
<evidence type="ECO:0000256" key="1">
    <source>
        <dbReference type="ARBA" id="ARBA00010761"/>
    </source>
</evidence>
<dbReference type="Pfam" id="PF00189">
    <property type="entry name" value="Ribosomal_S3_C"/>
    <property type="match status" value="1"/>
</dbReference>
<dbReference type="InterPro" id="IPR001351">
    <property type="entry name" value="Ribosomal_uS3_C"/>
</dbReference>
<sequence length="212" mass="23467">MGQKVNPVGFRIGVNKGWKSVAYIDKADYANRLKEDLAIRNYIEKNLSSAGVVATKTKRFMSKMLVEISVARPGVVIGRGGSGIEKVKKDLARIAKTKIEVKLFEVKDPEASAKLIGESIASQVTRRIVPKFAAQREIEKAKGVKGVKGVRIWVSGRIKGAEIARTEKFQWGSVPLQTLRADIDYAYVRAQVPNAGIHGIKVWIYKGEKQFV</sequence>
<dbReference type="AlphaFoldDB" id="A0A955L8W8"/>
<dbReference type="PROSITE" id="PS50823">
    <property type="entry name" value="KH_TYPE_2"/>
    <property type="match status" value="1"/>
</dbReference>
<evidence type="ECO:0000256" key="8">
    <source>
        <dbReference type="HAMAP-Rule" id="MF_01309"/>
    </source>
</evidence>
<dbReference type="GO" id="GO:0003735">
    <property type="term" value="F:structural constituent of ribosome"/>
    <property type="evidence" value="ECO:0007669"/>
    <property type="project" value="InterPro"/>
</dbReference>
<comment type="similarity">
    <text evidence="1 8">Belongs to the universal ribosomal protein uS3 family.</text>
</comment>
<feature type="domain" description="KH type-2" evidence="9">
    <location>
        <begin position="39"/>
        <end position="107"/>
    </location>
</feature>
<evidence type="ECO:0000313" key="10">
    <source>
        <dbReference type="EMBL" id="MCA9385815.1"/>
    </source>
</evidence>
<keyword evidence="2 8" id="KW-0699">rRNA-binding</keyword>
<protein>
    <recommendedName>
        <fullName evidence="7 8">Small ribosomal subunit protein uS3</fullName>
    </recommendedName>
</protein>
<evidence type="ECO:0000313" key="11">
    <source>
        <dbReference type="Proteomes" id="UP000754563"/>
    </source>
</evidence>
<dbReference type="SUPFAM" id="SSF54821">
    <property type="entry name" value="Ribosomal protein S3 C-terminal domain"/>
    <property type="match status" value="1"/>
</dbReference>
<dbReference type="GO" id="GO:0006412">
    <property type="term" value="P:translation"/>
    <property type="evidence" value="ECO:0007669"/>
    <property type="project" value="UniProtKB-UniRule"/>
</dbReference>
<gene>
    <name evidence="8 10" type="primary">rpsC</name>
    <name evidence="10" type="ORF">KC717_04150</name>
</gene>
<organism evidence="10 11">
    <name type="scientific">Candidatus Dojkabacteria bacterium</name>
    <dbReference type="NCBI Taxonomy" id="2099670"/>
    <lineage>
        <taxon>Bacteria</taxon>
        <taxon>Candidatus Dojkabacteria</taxon>
    </lineage>
</organism>
<comment type="caution">
    <text evidence="10">The sequence shown here is derived from an EMBL/GenBank/DDBJ whole genome shotgun (WGS) entry which is preliminary data.</text>
</comment>
<dbReference type="InterPro" id="IPR005704">
    <property type="entry name" value="Ribosomal_uS3_bac-typ"/>
</dbReference>
<dbReference type="Proteomes" id="UP000754563">
    <property type="component" value="Unassembled WGS sequence"/>
</dbReference>
<dbReference type="InterPro" id="IPR057258">
    <property type="entry name" value="Ribosomal_uS3"/>
</dbReference>
<dbReference type="Pfam" id="PF07650">
    <property type="entry name" value="KH_2"/>
    <property type="match status" value="1"/>
</dbReference>
<dbReference type="Gene3D" id="3.30.300.20">
    <property type="match status" value="1"/>
</dbReference>